<evidence type="ECO:0000256" key="3">
    <source>
        <dbReference type="ARBA" id="ARBA00022692"/>
    </source>
</evidence>
<evidence type="ECO:0000256" key="4">
    <source>
        <dbReference type="ARBA" id="ARBA00022741"/>
    </source>
</evidence>
<keyword evidence="7 8" id="KW-0472">Membrane</keyword>
<reference evidence="10" key="1">
    <citation type="submission" date="2020-06" db="EMBL/GenBank/DDBJ databases">
        <title>Unique genomic features of the anaerobic methanotrophic archaea.</title>
        <authorList>
            <person name="Chadwick G.L."/>
            <person name="Skennerton C.T."/>
            <person name="Laso-Perez R."/>
            <person name="Leu A.O."/>
            <person name="Speth D.R."/>
            <person name="Yu H."/>
            <person name="Morgan-Lang C."/>
            <person name="Hatzenpichler R."/>
            <person name="Goudeau D."/>
            <person name="Malmstrom R."/>
            <person name="Brazelton W.J."/>
            <person name="Woyke T."/>
            <person name="Hallam S.J."/>
            <person name="Tyson G.W."/>
            <person name="Wegener G."/>
            <person name="Boetius A."/>
            <person name="Orphan V."/>
        </authorList>
    </citation>
    <scope>NUCLEOTIDE SEQUENCE</scope>
</reference>
<dbReference type="AlphaFoldDB" id="A0A7G9Z1Y9"/>
<dbReference type="InterPro" id="IPR043760">
    <property type="entry name" value="PycTM_dom"/>
</dbReference>
<dbReference type="EMBL" id="MT631574">
    <property type="protein sequence ID" value="QNO54273.1"/>
    <property type="molecule type" value="Genomic_DNA"/>
</dbReference>
<evidence type="ECO:0000256" key="7">
    <source>
        <dbReference type="ARBA" id="ARBA00023136"/>
    </source>
</evidence>
<evidence type="ECO:0000256" key="2">
    <source>
        <dbReference type="ARBA" id="ARBA00022475"/>
    </source>
</evidence>
<evidence type="ECO:0000256" key="6">
    <source>
        <dbReference type="ARBA" id="ARBA00023118"/>
    </source>
</evidence>
<evidence type="ECO:0000313" key="10">
    <source>
        <dbReference type="EMBL" id="QNO54273.1"/>
    </source>
</evidence>
<feature type="transmembrane region" description="Helical" evidence="8">
    <location>
        <begin position="30"/>
        <end position="49"/>
    </location>
</feature>
<organism evidence="10">
    <name type="scientific">Candidatus Methanophaga sp. ANME-1 ERB7</name>
    <dbReference type="NCBI Taxonomy" id="2759913"/>
    <lineage>
        <taxon>Archaea</taxon>
        <taxon>Methanobacteriati</taxon>
        <taxon>Methanobacteriota</taxon>
        <taxon>Stenosarchaea group</taxon>
        <taxon>Methanomicrobia</taxon>
        <taxon>Candidatus Methanophagales</taxon>
        <taxon>Candidatus Methanophagaceae</taxon>
        <taxon>Candidatus Methanophaga</taxon>
    </lineage>
</organism>
<keyword evidence="6" id="KW-0051">Antiviral defense</keyword>
<feature type="transmembrane region" description="Helical" evidence="8">
    <location>
        <begin position="69"/>
        <end position="91"/>
    </location>
</feature>
<dbReference type="Pfam" id="PF18967">
    <property type="entry name" value="PycTM"/>
    <property type="match status" value="1"/>
</dbReference>
<feature type="domain" description="Pycsar effector protein" evidence="9">
    <location>
        <begin position="14"/>
        <end position="175"/>
    </location>
</feature>
<dbReference type="GO" id="GO:0000166">
    <property type="term" value="F:nucleotide binding"/>
    <property type="evidence" value="ECO:0007669"/>
    <property type="project" value="UniProtKB-KW"/>
</dbReference>
<keyword evidence="3 8" id="KW-0812">Transmembrane</keyword>
<evidence type="ECO:0000259" key="9">
    <source>
        <dbReference type="Pfam" id="PF18967"/>
    </source>
</evidence>
<name>A0A7G9Z1Y9_9EURY</name>
<evidence type="ECO:0000256" key="5">
    <source>
        <dbReference type="ARBA" id="ARBA00022989"/>
    </source>
</evidence>
<dbReference type="GO" id="GO:0005886">
    <property type="term" value="C:plasma membrane"/>
    <property type="evidence" value="ECO:0007669"/>
    <property type="project" value="UniProtKB-SubCell"/>
</dbReference>
<keyword evidence="2" id="KW-1003">Cell membrane</keyword>
<accession>A0A7G9Z1Y9</accession>
<evidence type="ECO:0000256" key="1">
    <source>
        <dbReference type="ARBA" id="ARBA00004236"/>
    </source>
</evidence>
<comment type="subcellular location">
    <subcellularLocation>
        <location evidence="1">Cell membrane</location>
    </subcellularLocation>
</comment>
<dbReference type="GO" id="GO:0051607">
    <property type="term" value="P:defense response to virus"/>
    <property type="evidence" value="ECO:0007669"/>
    <property type="project" value="UniProtKB-KW"/>
</dbReference>
<proteinExistence type="predicted"/>
<keyword evidence="5 8" id="KW-1133">Transmembrane helix</keyword>
<feature type="transmembrane region" description="Helical" evidence="8">
    <location>
        <begin position="160"/>
        <end position="180"/>
    </location>
</feature>
<evidence type="ECO:0000256" key="8">
    <source>
        <dbReference type="SAM" id="Phobius"/>
    </source>
</evidence>
<gene>
    <name evidence="10" type="ORF">FGBIHFOD_00013</name>
</gene>
<protein>
    <recommendedName>
        <fullName evidence="9">Pycsar effector protein domain-containing protein</fullName>
    </recommendedName>
</protein>
<sequence>MSLDIGKKIEFVSQAYRNTQDMISFADTKANISLSIQSLLISIGLGTSILANTFEHVQKLDNNNISGVFYFIVVAFIISSIVGVILSIFVYKARPPLDETEQKRKGLLYFGHIAQFTTFKDYFSEVDSIDEDGMLEEFTQQVYQLSLIANKKMKYVNMSIYFLVTNLFLTIIVIMFSGYISTL</sequence>
<keyword evidence="4" id="KW-0547">Nucleotide-binding</keyword>